<evidence type="ECO:0000313" key="3">
    <source>
        <dbReference type="EMBL" id="KAK4177310.1"/>
    </source>
</evidence>
<dbReference type="SUPFAM" id="SSF48208">
    <property type="entry name" value="Six-hairpin glycosidases"/>
    <property type="match status" value="1"/>
</dbReference>
<dbReference type="SUPFAM" id="SSF52833">
    <property type="entry name" value="Thioredoxin-like"/>
    <property type="match status" value="1"/>
</dbReference>
<evidence type="ECO:0000259" key="2">
    <source>
        <dbReference type="Pfam" id="PF03190"/>
    </source>
</evidence>
<keyword evidence="4" id="KW-1185">Reference proteome</keyword>
<evidence type="ECO:0000256" key="1">
    <source>
        <dbReference type="SAM" id="MobiDB-lite"/>
    </source>
</evidence>
<name>A0AAN7A8S1_9PEZI</name>
<dbReference type="InterPro" id="IPR036249">
    <property type="entry name" value="Thioredoxin-like_sf"/>
</dbReference>
<proteinExistence type="predicted"/>
<dbReference type="InterPro" id="IPR004879">
    <property type="entry name" value="Ssp411-like_TRX"/>
</dbReference>
<dbReference type="InterPro" id="IPR008928">
    <property type="entry name" value="6-hairpin_glycosidase_sf"/>
</dbReference>
<dbReference type="AlphaFoldDB" id="A0AAN7A8S1"/>
<reference evidence="3" key="2">
    <citation type="submission" date="2023-05" db="EMBL/GenBank/DDBJ databases">
        <authorList>
            <consortium name="Lawrence Berkeley National Laboratory"/>
            <person name="Steindorff A."/>
            <person name="Hensen N."/>
            <person name="Bonometti L."/>
            <person name="Westerberg I."/>
            <person name="Brannstrom I.O."/>
            <person name="Guillou S."/>
            <person name="Cros-Aarteil S."/>
            <person name="Calhoun S."/>
            <person name="Haridas S."/>
            <person name="Kuo A."/>
            <person name="Mondo S."/>
            <person name="Pangilinan J."/>
            <person name="Riley R."/>
            <person name="Labutti K."/>
            <person name="Andreopoulos B."/>
            <person name="Lipzen A."/>
            <person name="Chen C."/>
            <person name="Yanf M."/>
            <person name="Daum C."/>
            <person name="Ng V."/>
            <person name="Clum A."/>
            <person name="Ohm R."/>
            <person name="Martin F."/>
            <person name="Silar P."/>
            <person name="Natvig D."/>
            <person name="Lalanne C."/>
            <person name="Gautier V."/>
            <person name="Ament-Velasquez S.L."/>
            <person name="Kruys A."/>
            <person name="Hutchinson M.I."/>
            <person name="Powell A.J."/>
            <person name="Barry K."/>
            <person name="Miller A.N."/>
            <person name="Grigoriev I.V."/>
            <person name="Debuchy R."/>
            <person name="Gladieux P."/>
            <person name="Thoren M.H."/>
            <person name="Johannesson H."/>
        </authorList>
    </citation>
    <scope>NUCLEOTIDE SEQUENCE</scope>
    <source>
        <strain evidence="3">CBS 892.96</strain>
    </source>
</reference>
<dbReference type="Pfam" id="PF03190">
    <property type="entry name" value="Thioredox_DsbH"/>
    <property type="match status" value="1"/>
</dbReference>
<reference evidence="3" key="1">
    <citation type="journal article" date="2023" name="Mol. Phylogenet. Evol.">
        <title>Genome-scale phylogeny and comparative genomics of the fungal order Sordariales.</title>
        <authorList>
            <person name="Hensen N."/>
            <person name="Bonometti L."/>
            <person name="Westerberg I."/>
            <person name="Brannstrom I.O."/>
            <person name="Guillou S."/>
            <person name="Cros-Aarteil S."/>
            <person name="Calhoun S."/>
            <person name="Haridas S."/>
            <person name="Kuo A."/>
            <person name="Mondo S."/>
            <person name="Pangilinan J."/>
            <person name="Riley R."/>
            <person name="LaButti K."/>
            <person name="Andreopoulos B."/>
            <person name="Lipzen A."/>
            <person name="Chen C."/>
            <person name="Yan M."/>
            <person name="Daum C."/>
            <person name="Ng V."/>
            <person name="Clum A."/>
            <person name="Steindorff A."/>
            <person name="Ohm R.A."/>
            <person name="Martin F."/>
            <person name="Silar P."/>
            <person name="Natvig D.O."/>
            <person name="Lalanne C."/>
            <person name="Gautier V."/>
            <person name="Ament-Velasquez S.L."/>
            <person name="Kruys A."/>
            <person name="Hutchinson M.I."/>
            <person name="Powell A.J."/>
            <person name="Barry K."/>
            <person name="Miller A.N."/>
            <person name="Grigoriev I.V."/>
            <person name="Debuchy R."/>
            <person name="Gladieux P."/>
            <person name="Hiltunen Thoren M."/>
            <person name="Johannesson H."/>
        </authorList>
    </citation>
    <scope>NUCLEOTIDE SEQUENCE</scope>
    <source>
        <strain evidence="3">CBS 892.96</strain>
    </source>
</reference>
<dbReference type="EMBL" id="MU866169">
    <property type="protein sequence ID" value="KAK4177310.1"/>
    <property type="molecule type" value="Genomic_DNA"/>
</dbReference>
<dbReference type="InterPro" id="IPR024705">
    <property type="entry name" value="Ssp411"/>
</dbReference>
<protein>
    <recommendedName>
        <fullName evidence="2">Spermatogenesis-associated protein 20-like TRX domain-containing protein</fullName>
    </recommendedName>
</protein>
<accession>A0AAN7A8S1</accession>
<dbReference type="PANTHER" id="PTHR42899:SF1">
    <property type="entry name" value="SPERMATOGENESIS-ASSOCIATED PROTEIN 20"/>
    <property type="match status" value="1"/>
</dbReference>
<sequence>MMSAQLQQQQSGPDGAAPPASGKQSQGSGALPPLRNRASESKSPYVLLHADTPVAWQPISEETLARAKAENKPIYMHIGFLADHLCHLTTRDTFHNSTTAAFLNEHFIPIIIDREERPDLDTIYQNYSVAVNSTSGWPLHVFFTPDLEPFFGNTFLPAPGTVGEDGEVCDLLTVSQSNLRLWVEKEQKCREAAAKELEGLEKFVQEGALPIARTFNATAMSDSDLEVDLDHVELAVSRIAKLFDPVHGGFGQPGEPKFPNPARLSFLLRLRECPVTVRDIIGGDEDVEKATRMALQTLNKMKNSGLRDHIGEGFMRMSSTSDWNMPHFEKMVGDNALLLGVYLDAWLGNRQGAKLTSEDEFADVVLGLADYLVSPVIQQENGGFVSSEAAYSYYRKGEQHMTNGAFYLWTRREFDDVIGPEASNIAAAYWNVQEDGNVPQDRDPSDEFINQNILSAGNDANELSTQHGLPVEEIHQIISSAKENLLARRDKERVRPPRDTKIIVGINGMVISALSRTQAAAEAVGHSNDKEYIRHAEKAAQFIMDNLWLNDANTADADGDEARHKNWCSGPGNRVLHRYWNNGPSETLAFADDYAFLIEGLLDLYEATCSKPWLKWAQDLQETQNRLFYDSPSPVDAIQTRRRAYSGGFYSTELQTISNNIPRLKSGMDILIPSVNAVSASNLYRLGSLFDEPRYKQMALETIKAFEPELMEHHWIHQSLLAGAITAKLGVEEVRVEAHLGKELAQSRLAHLRLRARGRTRALIELQ</sequence>
<feature type="domain" description="Spermatogenesis-associated protein 20-like TRX" evidence="2">
    <location>
        <begin position="36"/>
        <end position="197"/>
    </location>
</feature>
<dbReference type="PANTHER" id="PTHR42899">
    <property type="entry name" value="SPERMATOGENESIS-ASSOCIATED PROTEIN 20"/>
    <property type="match status" value="1"/>
</dbReference>
<dbReference type="GO" id="GO:0005975">
    <property type="term" value="P:carbohydrate metabolic process"/>
    <property type="evidence" value="ECO:0007669"/>
    <property type="project" value="InterPro"/>
</dbReference>
<gene>
    <name evidence="3" type="ORF">QBC36DRAFT_289669</name>
</gene>
<evidence type="ECO:0000313" key="4">
    <source>
        <dbReference type="Proteomes" id="UP001302321"/>
    </source>
</evidence>
<feature type="compositionally biased region" description="Polar residues" evidence="1">
    <location>
        <begin position="1"/>
        <end position="12"/>
    </location>
</feature>
<dbReference type="Proteomes" id="UP001302321">
    <property type="component" value="Unassembled WGS sequence"/>
</dbReference>
<comment type="caution">
    <text evidence="3">The sequence shown here is derived from an EMBL/GenBank/DDBJ whole genome shotgun (WGS) entry which is preliminary data.</text>
</comment>
<feature type="region of interest" description="Disordered" evidence="1">
    <location>
        <begin position="1"/>
        <end position="36"/>
    </location>
</feature>
<dbReference type="PIRSF" id="PIRSF006402">
    <property type="entry name" value="UCP006402_thioredoxin"/>
    <property type="match status" value="1"/>
</dbReference>
<dbReference type="Gene3D" id="3.40.30.10">
    <property type="entry name" value="Glutaredoxin"/>
    <property type="match status" value="1"/>
</dbReference>
<organism evidence="3 4">
    <name type="scientific">Triangularia setosa</name>
    <dbReference type="NCBI Taxonomy" id="2587417"/>
    <lineage>
        <taxon>Eukaryota</taxon>
        <taxon>Fungi</taxon>
        <taxon>Dikarya</taxon>
        <taxon>Ascomycota</taxon>
        <taxon>Pezizomycotina</taxon>
        <taxon>Sordariomycetes</taxon>
        <taxon>Sordariomycetidae</taxon>
        <taxon>Sordariales</taxon>
        <taxon>Podosporaceae</taxon>
        <taxon>Triangularia</taxon>
    </lineage>
</organism>